<organism evidence="9">
    <name type="scientific">Chaetoceros debilis</name>
    <dbReference type="NCBI Taxonomy" id="122233"/>
    <lineage>
        <taxon>Eukaryota</taxon>
        <taxon>Sar</taxon>
        <taxon>Stramenopiles</taxon>
        <taxon>Ochrophyta</taxon>
        <taxon>Bacillariophyta</taxon>
        <taxon>Coscinodiscophyceae</taxon>
        <taxon>Chaetocerotophycidae</taxon>
        <taxon>Chaetocerotales</taxon>
        <taxon>Chaetocerotaceae</taxon>
        <taxon>Chaetoceros</taxon>
    </lineage>
</organism>
<evidence type="ECO:0000256" key="3">
    <source>
        <dbReference type="ARBA" id="ARBA00022490"/>
    </source>
</evidence>
<dbReference type="InterPro" id="IPR000237">
    <property type="entry name" value="GRIP_dom"/>
</dbReference>
<feature type="compositionally biased region" description="Basic and acidic residues" evidence="7">
    <location>
        <begin position="527"/>
        <end position="541"/>
    </location>
</feature>
<evidence type="ECO:0000313" key="9">
    <source>
        <dbReference type="EMBL" id="CAE0455339.1"/>
    </source>
</evidence>
<dbReference type="SMART" id="SM00755">
    <property type="entry name" value="Grip"/>
    <property type="match status" value="1"/>
</dbReference>
<name>A0A7S3V3W1_9STRA</name>
<proteinExistence type="predicted"/>
<feature type="coiled-coil region" evidence="6">
    <location>
        <begin position="1012"/>
        <end position="1053"/>
    </location>
</feature>
<dbReference type="InterPro" id="IPR051952">
    <property type="entry name" value="Golgi-autophagy_related"/>
</dbReference>
<feature type="domain" description="GRIP" evidence="8">
    <location>
        <begin position="1270"/>
        <end position="1320"/>
    </location>
</feature>
<dbReference type="GO" id="GO:0005794">
    <property type="term" value="C:Golgi apparatus"/>
    <property type="evidence" value="ECO:0007669"/>
    <property type="project" value="TreeGrafter"/>
</dbReference>
<protein>
    <recommendedName>
        <fullName evidence="8">GRIP domain-containing protein</fullName>
    </recommendedName>
</protein>
<feature type="compositionally biased region" description="Acidic residues" evidence="7">
    <location>
        <begin position="153"/>
        <end position="162"/>
    </location>
</feature>
<feature type="region of interest" description="Disordered" evidence="7">
    <location>
        <begin position="522"/>
        <end position="588"/>
    </location>
</feature>
<reference evidence="9" key="1">
    <citation type="submission" date="2021-01" db="EMBL/GenBank/DDBJ databases">
        <authorList>
            <person name="Corre E."/>
            <person name="Pelletier E."/>
            <person name="Niang G."/>
            <person name="Scheremetjew M."/>
            <person name="Finn R."/>
            <person name="Kale V."/>
            <person name="Holt S."/>
            <person name="Cochrane G."/>
            <person name="Meng A."/>
            <person name="Brown T."/>
            <person name="Cohen L."/>
        </authorList>
    </citation>
    <scope>NUCLEOTIDE SEQUENCE</scope>
    <source>
        <strain evidence="9">MM31A-1</strain>
    </source>
</reference>
<evidence type="ECO:0000256" key="7">
    <source>
        <dbReference type="SAM" id="MobiDB-lite"/>
    </source>
</evidence>
<accession>A0A7S3V3W1</accession>
<feature type="compositionally biased region" description="Basic and acidic residues" evidence="7">
    <location>
        <begin position="163"/>
        <end position="193"/>
    </location>
</feature>
<evidence type="ECO:0000259" key="8">
    <source>
        <dbReference type="PROSITE" id="PS50913"/>
    </source>
</evidence>
<feature type="compositionally biased region" description="Polar residues" evidence="7">
    <location>
        <begin position="132"/>
        <end position="148"/>
    </location>
</feature>
<keyword evidence="5" id="KW-0472">Membrane</keyword>
<feature type="coiled-coil region" evidence="6">
    <location>
        <begin position="846"/>
        <end position="944"/>
    </location>
</feature>
<dbReference type="EMBL" id="HBIO01000246">
    <property type="protein sequence ID" value="CAE0455339.1"/>
    <property type="molecule type" value="Transcribed_RNA"/>
</dbReference>
<feature type="region of interest" description="Disordered" evidence="7">
    <location>
        <begin position="124"/>
        <end position="193"/>
    </location>
</feature>
<keyword evidence="4 6" id="KW-0175">Coiled coil</keyword>
<dbReference type="Pfam" id="PF01465">
    <property type="entry name" value="GRIP"/>
    <property type="match status" value="1"/>
</dbReference>
<feature type="compositionally biased region" description="Acidic residues" evidence="7">
    <location>
        <begin position="542"/>
        <end position="567"/>
    </location>
</feature>
<dbReference type="PROSITE" id="PS50913">
    <property type="entry name" value="GRIP"/>
    <property type="match status" value="1"/>
</dbReference>
<evidence type="ECO:0000256" key="5">
    <source>
        <dbReference type="ARBA" id="ARBA00023136"/>
    </source>
</evidence>
<evidence type="ECO:0000256" key="4">
    <source>
        <dbReference type="ARBA" id="ARBA00023054"/>
    </source>
</evidence>
<sequence>MWGASFSDLAKKAQEASELASRKAQEASNSISAMQATGDVSQVTSLFNLDSMLEKTPSTDIHVNRICEESQATSLGNIQADDSTCSTGINNDDVMHKDALSGCESDANKMTRKQIYRNDEVTNKRGSHEIEQMQTLSSPEILQSIQDRSSQETEGEVWEFDDDAHVAAEDEDTADKQMRDEGTRPRLQSEEEVKNRKQLLEVERNQLGTQNVNGLSVEEKVSEVRVKDVNSSKAEEVASLDGNEFTELETVEGINTTEDKTEYNAEEKIESFSQERVTEIAENEINLEVQDNDRCKGEATISLKVKEETSQKVENGTQINFEEETGYKIEVKEDFSVEKKPVMLKVEAILEVEDEIKRKEKEMSMLEVEDNNRIMADMASRPEVEGRLLLKVNNKSKLKVNTDIASEQIIEETWRKPGEQATREVEKEVKLKTEDDNHIEEICGTTQIDEHIFQKESIATVQDSHKSIMGMNNSIDTEEVSVEEYRIDYPSMDYHEQKMVISDQSIVGAEQTHTSLDFSSYPVEVQDSSHSDSHQDHGWDKDEIDEMYDDDDEDCDTEDELMAEDPSESYTQSERGFEPPTTFDQQPEYLNGSPNMCNTSGQEEAMSESIIKSIQKVDSEREFSNYEVESDLDEMYESSENDYQTETDLSKEENSMAAIPQFAIDKFMSQLERIHSEHEVELLEMEKKHKIYMDEMKEEVKNASDRAEERTASLSAVANHAKCLTQQRQLEKDFNMQLQQRENMIAELGEKNIELRKQVDELILEADGLNKSLIASKERISEVDEKDREIDALEVNLSSTKEELKTSSEAYSMLKSRVKTVATELKERRVECRTLTLNVQEMSIMRSSLETERNDLQLKSSRLTKNIEEKDSEIEAFVKALRELRLDAKRKEKTMADRGSMGDKALSSYKKKAQASLANANARAAAANQAREDAEIDAANAREEACVALKTAKDATYEKEAATKKADEGLQIFLEEIRELKSELACNNGELSRTKEALKKADLDARSLTKHRDDLYSELESKHAELQNASDRRNKLQQDLAVARIKEKDQESELQILKLDLEERRTAFFMARHNEGKEKSEEIEPNRYNIDKHEKSTESDGTIVMLQQELEVANDAIKELKETLANTIMSKTSKDAADYLRLASSTDDSIPSPISINTKRNSSDSTPLFFAFEKQAELNTARDEITRLAALLGDAESAKTESYDAMDKMRTKMEEAEARLRRNEKLGPANGARLTNSTSLQKLQGNYANRRNIGINALFQNSHESSLSSHSDSTVNLEYLKNIMLRYLNAKSLNEKKALVPVVGAILELTPDELSLALDNIEKSAGINGVGTSLIENMQNKGLVGGLFG</sequence>
<dbReference type="Gene3D" id="1.10.220.60">
    <property type="entry name" value="GRIP domain"/>
    <property type="match status" value="1"/>
</dbReference>
<comment type="subcellular location">
    <subcellularLocation>
        <location evidence="2">Cytoplasm</location>
    </subcellularLocation>
    <subcellularLocation>
        <location evidence="1">Endomembrane system</location>
        <topology evidence="1">Peripheral membrane protein</topology>
    </subcellularLocation>
</comment>
<feature type="coiled-coil region" evidence="6">
    <location>
        <begin position="668"/>
        <end position="713"/>
    </location>
</feature>
<evidence type="ECO:0000256" key="1">
    <source>
        <dbReference type="ARBA" id="ARBA00004184"/>
    </source>
</evidence>
<gene>
    <name evidence="9" type="ORF">CDEB00056_LOCUS180</name>
</gene>
<feature type="coiled-coil region" evidence="6">
    <location>
        <begin position="1199"/>
        <end position="1226"/>
    </location>
</feature>
<keyword evidence="3" id="KW-0963">Cytoplasm</keyword>
<dbReference type="PANTHER" id="PTHR23157">
    <property type="entry name" value="GRIP AND COILED-COIL DOMAIN-CONTAINING PROTEIN 1"/>
    <property type="match status" value="1"/>
</dbReference>
<dbReference type="PANTHER" id="PTHR23157:SF25">
    <property type="entry name" value="GRIP AND COILED-COIL DOMAIN-CONTAINING PROTEIN 1"/>
    <property type="match status" value="1"/>
</dbReference>
<evidence type="ECO:0000256" key="2">
    <source>
        <dbReference type="ARBA" id="ARBA00004496"/>
    </source>
</evidence>
<feature type="coiled-coil region" evidence="6">
    <location>
        <begin position="738"/>
        <end position="810"/>
    </location>
</feature>
<feature type="coiled-coil region" evidence="6">
    <location>
        <begin position="1103"/>
        <end position="1130"/>
    </location>
</feature>
<evidence type="ECO:0000256" key="6">
    <source>
        <dbReference type="SAM" id="Coils"/>
    </source>
</evidence>